<dbReference type="GO" id="GO:0022857">
    <property type="term" value="F:transmembrane transporter activity"/>
    <property type="evidence" value="ECO:0007669"/>
    <property type="project" value="InterPro"/>
</dbReference>
<dbReference type="InterPro" id="IPR020846">
    <property type="entry name" value="MFS_dom"/>
</dbReference>
<dbReference type="PANTHER" id="PTHR23546:SF1">
    <property type="entry name" value="MEMBRANE PROTEIN"/>
    <property type="match status" value="1"/>
</dbReference>
<feature type="transmembrane region" description="Helical" evidence="4">
    <location>
        <begin position="259"/>
        <end position="279"/>
    </location>
</feature>
<feature type="transmembrane region" description="Helical" evidence="4">
    <location>
        <begin position="21"/>
        <end position="42"/>
    </location>
</feature>
<feature type="transmembrane region" description="Helical" evidence="4">
    <location>
        <begin position="316"/>
        <end position="337"/>
    </location>
</feature>
<dbReference type="EMBL" id="AQHF01000034">
    <property type="protein sequence ID" value="MBE0349049.1"/>
    <property type="molecule type" value="Genomic_DNA"/>
</dbReference>
<feature type="transmembrane region" description="Helical" evidence="4">
    <location>
        <begin position="349"/>
        <end position="372"/>
    </location>
</feature>
<proteinExistence type="predicted"/>
<protein>
    <recommendedName>
        <fullName evidence="5">Major facilitator superfamily (MFS) profile domain-containing protein</fullName>
    </recommendedName>
</protein>
<reference evidence="6 7" key="1">
    <citation type="submission" date="2015-06" db="EMBL/GenBank/DDBJ databases">
        <title>Genome sequence of Pseudoalteromonas peptidolytica.</title>
        <authorList>
            <person name="Xie B.-B."/>
            <person name="Rong J.-C."/>
            <person name="Qin Q.-L."/>
            <person name="Zhang Y.-Z."/>
        </authorList>
    </citation>
    <scope>NUCLEOTIDE SEQUENCE [LARGE SCALE GENOMIC DNA]</scope>
    <source>
        <strain evidence="6 7">F12-50-A1</strain>
    </source>
</reference>
<name>A0A8I0N1X2_9GAMM</name>
<dbReference type="SUPFAM" id="SSF103473">
    <property type="entry name" value="MFS general substrate transporter"/>
    <property type="match status" value="1"/>
</dbReference>
<dbReference type="InterPro" id="IPR011701">
    <property type="entry name" value="MFS"/>
</dbReference>
<dbReference type="Pfam" id="PF07690">
    <property type="entry name" value="MFS_1"/>
    <property type="match status" value="1"/>
</dbReference>
<evidence type="ECO:0000256" key="4">
    <source>
        <dbReference type="SAM" id="Phobius"/>
    </source>
</evidence>
<evidence type="ECO:0000256" key="2">
    <source>
        <dbReference type="ARBA" id="ARBA00022989"/>
    </source>
</evidence>
<feature type="transmembrane region" description="Helical" evidence="4">
    <location>
        <begin position="48"/>
        <end position="71"/>
    </location>
</feature>
<accession>A0A8I0N1X2</accession>
<evidence type="ECO:0000313" key="6">
    <source>
        <dbReference type="EMBL" id="MBE0349049.1"/>
    </source>
</evidence>
<keyword evidence="7" id="KW-1185">Reference proteome</keyword>
<dbReference type="InterPro" id="IPR036259">
    <property type="entry name" value="MFS_trans_sf"/>
</dbReference>
<feature type="transmembrane region" description="Helical" evidence="4">
    <location>
        <begin position="114"/>
        <end position="141"/>
    </location>
</feature>
<organism evidence="6 7">
    <name type="scientific">Pseudoalteromonas peptidolytica F12-50-A1</name>
    <dbReference type="NCBI Taxonomy" id="1315280"/>
    <lineage>
        <taxon>Bacteria</taxon>
        <taxon>Pseudomonadati</taxon>
        <taxon>Pseudomonadota</taxon>
        <taxon>Gammaproteobacteria</taxon>
        <taxon>Alteromonadales</taxon>
        <taxon>Pseudoalteromonadaceae</taxon>
        <taxon>Pseudoalteromonas</taxon>
    </lineage>
</organism>
<feature type="domain" description="Major facilitator superfamily (MFS) profile" evidence="5">
    <location>
        <begin position="17"/>
        <end position="397"/>
    </location>
</feature>
<feature type="transmembrane region" description="Helical" evidence="4">
    <location>
        <begin position="291"/>
        <end position="310"/>
    </location>
</feature>
<gene>
    <name evidence="6" type="ORF">PPEP_b0947</name>
</gene>
<feature type="transmembrane region" description="Helical" evidence="4">
    <location>
        <begin position="378"/>
        <end position="395"/>
    </location>
</feature>
<dbReference type="Gene3D" id="1.20.1250.20">
    <property type="entry name" value="MFS general substrate transporter like domains"/>
    <property type="match status" value="1"/>
</dbReference>
<evidence type="ECO:0000256" key="3">
    <source>
        <dbReference type="ARBA" id="ARBA00023136"/>
    </source>
</evidence>
<dbReference type="RefSeq" id="WP_147390588.1">
    <property type="nucleotide sequence ID" value="NZ_AQHF01000034.1"/>
</dbReference>
<dbReference type="AlphaFoldDB" id="A0A8I0N1X2"/>
<evidence type="ECO:0000256" key="1">
    <source>
        <dbReference type="ARBA" id="ARBA00022692"/>
    </source>
</evidence>
<feature type="transmembrane region" description="Helical" evidence="4">
    <location>
        <begin position="182"/>
        <end position="202"/>
    </location>
</feature>
<feature type="transmembrane region" description="Helical" evidence="4">
    <location>
        <begin position="83"/>
        <end position="102"/>
    </location>
</feature>
<sequence>MTSIRNNTKSLQATSFSLKPMMFETFVCTMAMMAFAALAAPISRVIGLSAWQVGAAVTVAGLAWVIMARVWGRLSDRKGRRPVMLFGLTGFVVSYFILALFIDYALHSAILPVMAFIGIVVGRGIAGFFYAAVPVTTAALVADHIAPDSRAGAMAGVGAASAAGMVIGPGLAGLLGPISLSLPLYITAFFPVIALLVLWRVLPKVELHAQPSANTVSLGDKRLRSAVGVAFVSTFSVAVAQIIVGFFVLDQLQLEPAQAARAAGVALAIVGVALIIAQIVLQKLTWQPKQLILCGGLIAAVGFVSAVLAVNTMTIWASYAIAGFGMGWIYPSVSALAANSVNPTEQGAAAGIVSAAQGLGIISGPIVGTGLYGVDNTMPYLLIANMLVVIVFWAARR</sequence>
<dbReference type="Proteomes" id="UP000660708">
    <property type="component" value="Unassembled WGS sequence"/>
</dbReference>
<dbReference type="PROSITE" id="PS50850">
    <property type="entry name" value="MFS"/>
    <property type="match status" value="1"/>
</dbReference>
<feature type="transmembrane region" description="Helical" evidence="4">
    <location>
        <begin position="153"/>
        <end position="176"/>
    </location>
</feature>
<keyword evidence="1 4" id="KW-0812">Transmembrane</keyword>
<keyword evidence="3 4" id="KW-0472">Membrane</keyword>
<evidence type="ECO:0000259" key="5">
    <source>
        <dbReference type="PROSITE" id="PS50850"/>
    </source>
</evidence>
<feature type="transmembrane region" description="Helical" evidence="4">
    <location>
        <begin position="223"/>
        <end position="247"/>
    </location>
</feature>
<keyword evidence="2 4" id="KW-1133">Transmembrane helix</keyword>
<dbReference type="PANTHER" id="PTHR23546">
    <property type="entry name" value="TRANSPORT PROTEIN"/>
    <property type="match status" value="1"/>
</dbReference>
<evidence type="ECO:0000313" key="7">
    <source>
        <dbReference type="Proteomes" id="UP000660708"/>
    </source>
</evidence>
<comment type="caution">
    <text evidence="6">The sequence shown here is derived from an EMBL/GenBank/DDBJ whole genome shotgun (WGS) entry which is preliminary data.</text>
</comment>